<proteinExistence type="predicted"/>
<dbReference type="RefSeq" id="WP_249293772.1">
    <property type="nucleotide sequence ID" value="NZ_JACRSV010000001.1"/>
</dbReference>
<keyword evidence="4" id="KW-1185">Reference proteome</keyword>
<comment type="caution">
    <text evidence="3">The sequence shown here is derived from an EMBL/GenBank/DDBJ whole genome shotgun (WGS) entry which is preliminary data.</text>
</comment>
<sequence>MERILIKISEQANALKIRNFKKLFAEYVKAQQKAAGIVVADSVTQFEGQELELNCGQWQADDSGITGIGSYGAEVEACNHPLLPVLRLVNIDTGVEKLKLAYRKGKQWRYTIAEKKTLASNNSILELANVGIAVNSENSRNMVKYLHDVESLNYDLIPEKNSVARLGWIGDNGFSPYVENLVFDGEANFKGFFESVSNCGSYDKWLAHVRHIRQGGIPIRMILASAFASVLVPITESLSFFVHLWGSESGTGKTVALMFAASVWADPEAGKYIHTFNGTAVSLELSAGFVNNLPLILDEFQMLKNKKDFESVVYMLAEGIGRGRGAKSGGLQKAQTWRNCILTSGEMPITNFMTGAGAFNRIIEIECTEKLFENPLETLAIIRNNYGFAGKFFIERIQEDGNFERAKDLYLQFYKQITQSDATEKQAMAGAVLLTADALATEWIFQDGKALTIEDISDYLQTKTEVDINERAYNYICETVAANSNRFNPANENGEIWGKVVDDQAYIIRSVFERICSDGGYSSRAVLSWLMRKNLVETSKQSGSGKIVPSKVVKIGGSSIRCVIMQLKPIEDEDDWDDMIL</sequence>
<dbReference type="EMBL" id="JACRSV010000001">
    <property type="protein sequence ID" value="MBC8558874.1"/>
    <property type="molecule type" value="Genomic_DNA"/>
</dbReference>
<gene>
    <name evidence="3" type="ORF">H8710_02195</name>
</gene>
<dbReference type="AlphaFoldDB" id="A0A926DZP6"/>
<feature type="domain" description="Cch helix turn helix" evidence="2">
    <location>
        <begin position="467"/>
        <end position="567"/>
    </location>
</feature>
<dbReference type="Pfam" id="PF18662">
    <property type="entry name" value="HTH_56"/>
    <property type="match status" value="1"/>
</dbReference>
<feature type="domain" description="DUF927" evidence="1">
    <location>
        <begin position="76"/>
        <end position="334"/>
    </location>
</feature>
<reference evidence="3" key="1">
    <citation type="submission" date="2020-08" db="EMBL/GenBank/DDBJ databases">
        <title>Genome public.</title>
        <authorList>
            <person name="Liu C."/>
            <person name="Sun Q."/>
        </authorList>
    </citation>
    <scope>NUCLEOTIDE SEQUENCE</scope>
    <source>
        <strain evidence="3">NSJ-33</strain>
    </source>
</reference>
<protein>
    <submittedName>
        <fullName evidence="3">DUF927 domain-containing protein</fullName>
    </submittedName>
</protein>
<evidence type="ECO:0000259" key="1">
    <source>
        <dbReference type="Pfam" id="PF06048"/>
    </source>
</evidence>
<evidence type="ECO:0000313" key="3">
    <source>
        <dbReference type="EMBL" id="MBC8558874.1"/>
    </source>
</evidence>
<dbReference type="Pfam" id="PF06048">
    <property type="entry name" value="DUF927"/>
    <property type="match status" value="1"/>
</dbReference>
<dbReference type="InterPro" id="IPR040538">
    <property type="entry name" value="Cch_HTH"/>
</dbReference>
<dbReference type="Proteomes" id="UP000610760">
    <property type="component" value="Unassembled WGS sequence"/>
</dbReference>
<evidence type="ECO:0000313" key="4">
    <source>
        <dbReference type="Proteomes" id="UP000610760"/>
    </source>
</evidence>
<accession>A0A926DZP6</accession>
<organism evidence="3 4">
    <name type="scientific">Fumia xinanensis</name>
    <dbReference type="NCBI Taxonomy" id="2763659"/>
    <lineage>
        <taxon>Bacteria</taxon>
        <taxon>Bacillati</taxon>
        <taxon>Bacillota</taxon>
        <taxon>Clostridia</taxon>
        <taxon>Eubacteriales</taxon>
        <taxon>Oscillospiraceae</taxon>
        <taxon>Fumia</taxon>
    </lineage>
</organism>
<dbReference type="InterPro" id="IPR009270">
    <property type="entry name" value="DUF927"/>
</dbReference>
<name>A0A926DZP6_9FIRM</name>
<evidence type="ECO:0000259" key="2">
    <source>
        <dbReference type="Pfam" id="PF18662"/>
    </source>
</evidence>